<evidence type="ECO:0008006" key="4">
    <source>
        <dbReference type="Google" id="ProtNLM"/>
    </source>
</evidence>
<dbReference type="InterPro" id="IPR019405">
    <property type="entry name" value="Lactonase_7-beta_prop"/>
</dbReference>
<dbReference type="EMBL" id="JAACJN010000029">
    <property type="protein sequence ID" value="KAF5388514.1"/>
    <property type="molecule type" value="Genomic_DNA"/>
</dbReference>
<dbReference type="Gene3D" id="2.130.10.10">
    <property type="entry name" value="YVTN repeat-like/Quinoprotein amine dehydrogenase"/>
    <property type="match status" value="1"/>
</dbReference>
<dbReference type="AlphaFoldDB" id="A0A8H5HS52"/>
<dbReference type="InterPro" id="IPR015943">
    <property type="entry name" value="WD40/YVTN_repeat-like_dom_sf"/>
</dbReference>
<dbReference type="InterPro" id="IPR011048">
    <property type="entry name" value="Haem_d1_sf"/>
</dbReference>
<evidence type="ECO:0000313" key="2">
    <source>
        <dbReference type="EMBL" id="KAF5388514.1"/>
    </source>
</evidence>
<gene>
    <name evidence="2" type="ORF">D9757_004699</name>
</gene>
<dbReference type="GO" id="GO:0017057">
    <property type="term" value="F:6-phosphogluconolactonase activity"/>
    <property type="evidence" value="ECO:0007669"/>
    <property type="project" value="TreeGrafter"/>
</dbReference>
<dbReference type="PANTHER" id="PTHR30344:SF7">
    <property type="entry name" value="DUF2415 DOMAIN-CONTAINING PROTEIN"/>
    <property type="match status" value="1"/>
</dbReference>
<reference evidence="2 3" key="1">
    <citation type="journal article" date="2020" name="ISME J.">
        <title>Uncovering the hidden diversity of litter-decomposition mechanisms in mushroom-forming fungi.</title>
        <authorList>
            <person name="Floudas D."/>
            <person name="Bentzer J."/>
            <person name="Ahren D."/>
            <person name="Johansson T."/>
            <person name="Persson P."/>
            <person name="Tunlid A."/>
        </authorList>
    </citation>
    <scope>NUCLEOTIDE SEQUENCE [LARGE SCALE GENOMIC DNA]</scope>
    <source>
        <strain evidence="2 3">CBS 406.79</strain>
    </source>
</reference>
<accession>A0A8H5HS52</accession>
<evidence type="ECO:0000313" key="3">
    <source>
        <dbReference type="Proteomes" id="UP000518752"/>
    </source>
</evidence>
<evidence type="ECO:0000256" key="1">
    <source>
        <dbReference type="ARBA" id="ARBA00005564"/>
    </source>
</evidence>
<sequence>MSFIILAGSYSNDVYTLYFDSKNKTLSVKRSLNVGFHPSWITPHPKDKSTVFAGLEQEDGRIIVIKYTTSDWTGSVVADSSSGGRDPCFITVVKDELLIANVYSSGSISVLPISKDAPFILAEAPIATITLAGSGPNKERQQSSHTHQVFYSEKTDEILVPDLGGDRVYRLRKENGIKWKIDGHIDNEAGGGPRHVAIHDGYLYTLLELTSCVAKHSFPDPSTGVTKLIGKVPTMLNPPPEPNNMLAAEILIPKPNMAYPVPYMYVSNRNQPSLEGDSITIFSIAKAGAPELVAEVRTRLNHLRGMELGGPDDRYLVAGGVNGGGVKVFERTEGGRNLKLVAEDTTVQAPTSFLWV</sequence>
<comment type="caution">
    <text evidence="2">The sequence shown here is derived from an EMBL/GenBank/DDBJ whole genome shotgun (WGS) entry which is preliminary data.</text>
</comment>
<dbReference type="Pfam" id="PF10282">
    <property type="entry name" value="Lactonase"/>
    <property type="match status" value="1"/>
</dbReference>
<keyword evidence="3" id="KW-1185">Reference proteome</keyword>
<proteinExistence type="inferred from homology"/>
<dbReference type="SUPFAM" id="SSF51004">
    <property type="entry name" value="C-terminal (heme d1) domain of cytochrome cd1-nitrite reductase"/>
    <property type="match status" value="1"/>
</dbReference>
<comment type="similarity">
    <text evidence="1">Belongs to the cycloisomerase 2 family.</text>
</comment>
<name>A0A8H5HS52_9AGAR</name>
<organism evidence="2 3">
    <name type="scientific">Collybiopsis confluens</name>
    <dbReference type="NCBI Taxonomy" id="2823264"/>
    <lineage>
        <taxon>Eukaryota</taxon>
        <taxon>Fungi</taxon>
        <taxon>Dikarya</taxon>
        <taxon>Basidiomycota</taxon>
        <taxon>Agaricomycotina</taxon>
        <taxon>Agaricomycetes</taxon>
        <taxon>Agaricomycetidae</taxon>
        <taxon>Agaricales</taxon>
        <taxon>Marasmiineae</taxon>
        <taxon>Omphalotaceae</taxon>
        <taxon>Collybiopsis</taxon>
    </lineage>
</organism>
<dbReference type="Proteomes" id="UP000518752">
    <property type="component" value="Unassembled WGS sequence"/>
</dbReference>
<protein>
    <recommendedName>
        <fullName evidence="4">Isomerase YbhE</fullName>
    </recommendedName>
</protein>
<dbReference type="PANTHER" id="PTHR30344">
    <property type="entry name" value="6-PHOSPHOGLUCONOLACTONASE-RELATED"/>
    <property type="match status" value="1"/>
</dbReference>
<dbReference type="InterPro" id="IPR050282">
    <property type="entry name" value="Cycloisomerase_2"/>
</dbReference>